<dbReference type="HOGENOM" id="CLU_010543_0_2_1"/>
<dbReference type="Proteomes" id="UP000001514">
    <property type="component" value="Unassembled WGS sequence"/>
</dbReference>
<dbReference type="OMA" id="YCRSING"/>
<feature type="domain" description="Plant heme peroxidase family profile" evidence="18">
    <location>
        <begin position="1"/>
        <end position="299"/>
    </location>
</feature>
<dbReference type="GO" id="GO:0046872">
    <property type="term" value="F:metal ion binding"/>
    <property type="evidence" value="ECO:0007669"/>
    <property type="project" value="UniProtKB-UniRule"/>
</dbReference>
<dbReference type="GO" id="GO:0005576">
    <property type="term" value="C:extracellular region"/>
    <property type="evidence" value="ECO:0007669"/>
    <property type="project" value="UniProtKB-SubCell"/>
</dbReference>
<feature type="binding site" evidence="14">
    <location>
        <position position="49"/>
    </location>
    <ligand>
        <name>Ca(2+)</name>
        <dbReference type="ChEBI" id="CHEBI:29108"/>
        <label>1</label>
    </ligand>
</feature>
<feature type="active site" description="Proton acceptor" evidence="12">
    <location>
        <position position="41"/>
    </location>
</feature>
<evidence type="ECO:0000256" key="2">
    <source>
        <dbReference type="ARBA" id="ARBA00006873"/>
    </source>
</evidence>
<feature type="binding site" evidence="14">
    <location>
        <position position="63"/>
    </location>
    <ligand>
        <name>Ca(2+)</name>
        <dbReference type="ChEBI" id="CHEBI:29108"/>
        <label>1</label>
    </ligand>
</feature>
<feature type="binding site" evidence="14">
    <location>
        <position position="42"/>
    </location>
    <ligand>
        <name>Ca(2+)</name>
        <dbReference type="ChEBI" id="CHEBI:29108"/>
        <label>1</label>
    </ligand>
</feature>
<evidence type="ECO:0000256" key="5">
    <source>
        <dbReference type="ARBA" id="ARBA00022617"/>
    </source>
</evidence>
<comment type="cofactor">
    <cofactor evidence="14 17">
        <name>heme b</name>
        <dbReference type="ChEBI" id="CHEBI:60344"/>
    </cofactor>
    <text evidence="14 17">Binds 1 heme b (iron(II)-protoporphyrin IX) group per subunit.</text>
</comment>
<feature type="disulfide bond" evidence="16">
    <location>
        <begin position="95"/>
        <end position="295"/>
    </location>
</feature>
<dbReference type="FunFam" id="1.10.420.10:FF:000006">
    <property type="entry name" value="Peroxidase"/>
    <property type="match status" value="1"/>
</dbReference>
<feature type="disulfide bond" evidence="16">
    <location>
        <begin position="174"/>
        <end position="206"/>
    </location>
</feature>
<dbReference type="PROSITE" id="PS50873">
    <property type="entry name" value="PEROXIDASE_4"/>
    <property type="match status" value="1"/>
</dbReference>
<evidence type="ECO:0000256" key="17">
    <source>
        <dbReference type="RuleBase" id="RU362060"/>
    </source>
</evidence>
<feature type="binding site" evidence="14">
    <location>
        <position position="51"/>
    </location>
    <ligand>
        <name>Ca(2+)</name>
        <dbReference type="ChEBI" id="CHEBI:29108"/>
        <label>1</label>
    </ligand>
</feature>
<comment type="similarity">
    <text evidence="17">Belongs to the peroxidase family. Classical plant (class III) peroxidase subfamily.</text>
</comment>
<dbReference type="OrthoDB" id="2113341at2759"/>
<dbReference type="GO" id="GO:0140825">
    <property type="term" value="F:lactoperoxidase activity"/>
    <property type="evidence" value="ECO:0007669"/>
    <property type="project" value="UniProtKB-EC"/>
</dbReference>
<evidence type="ECO:0000313" key="20">
    <source>
        <dbReference type="Proteomes" id="UP000001514"/>
    </source>
</evidence>
<feature type="disulfide bond" evidence="16">
    <location>
        <begin position="10"/>
        <end position="89"/>
    </location>
</feature>
<dbReference type="EMBL" id="GL377575">
    <property type="protein sequence ID" value="EFJ30443.1"/>
    <property type="molecule type" value="Genomic_DNA"/>
</dbReference>
<name>D8RB73_SELML</name>
<dbReference type="Gene3D" id="1.10.520.10">
    <property type="match status" value="1"/>
</dbReference>
<comment type="function">
    <text evidence="17">Removal of H(2)O(2), oxidation of toxic reductants, biosynthesis and degradation of lignin, suberization, auxin catabolism, response to environmental stresses such as wounding, pathogen attack and oxidative stress.</text>
</comment>
<keyword evidence="9 14" id="KW-0408">Iron</keyword>
<feature type="site" description="Transition state stabilizer" evidence="15">
    <location>
        <position position="37"/>
    </location>
</feature>
<keyword evidence="5 17" id="KW-0349">Heme</keyword>
<gene>
    <name evidence="19" type="ORF">SELMODRAFT_409361</name>
</gene>
<dbReference type="Pfam" id="PF00141">
    <property type="entry name" value="peroxidase"/>
    <property type="match status" value="1"/>
</dbReference>
<feature type="binding site" evidence="14">
    <location>
        <position position="168"/>
    </location>
    <ligand>
        <name>Ca(2+)</name>
        <dbReference type="ChEBI" id="CHEBI:29108"/>
        <label>2</label>
    </ligand>
</feature>
<dbReference type="GO" id="GO:0020037">
    <property type="term" value="F:heme binding"/>
    <property type="evidence" value="ECO:0007669"/>
    <property type="project" value="UniProtKB-UniRule"/>
</dbReference>
<evidence type="ECO:0000256" key="8">
    <source>
        <dbReference type="ARBA" id="ARBA00023002"/>
    </source>
</evidence>
<evidence type="ECO:0000256" key="10">
    <source>
        <dbReference type="ARBA" id="ARBA00023157"/>
    </source>
</evidence>
<evidence type="ECO:0000256" key="6">
    <source>
        <dbReference type="ARBA" id="ARBA00022723"/>
    </source>
</evidence>
<keyword evidence="7 14" id="KW-0106">Calcium</keyword>
<dbReference type="EC" id="1.11.1.7" evidence="3 17"/>
<evidence type="ECO:0000256" key="13">
    <source>
        <dbReference type="PIRSR" id="PIRSR600823-2"/>
    </source>
</evidence>
<keyword evidence="20" id="KW-1185">Reference proteome</keyword>
<accession>D8RB73</accession>
<feature type="binding site" evidence="13">
    <location>
        <position position="137"/>
    </location>
    <ligand>
        <name>substrate</name>
    </ligand>
</feature>
<dbReference type="InParanoid" id="D8RB73"/>
<keyword evidence="17" id="KW-0376">Hydrogen peroxide</keyword>
<dbReference type="GO" id="GO:0042744">
    <property type="term" value="P:hydrogen peroxide catabolic process"/>
    <property type="evidence" value="ECO:0007669"/>
    <property type="project" value="UniProtKB-KW"/>
</dbReference>
<proteinExistence type="inferred from homology"/>
<dbReference type="InterPro" id="IPR000823">
    <property type="entry name" value="Peroxidase_pln"/>
</dbReference>
<dbReference type="Gramene" id="EFJ30443">
    <property type="protein sequence ID" value="EFJ30443"/>
    <property type="gene ID" value="SELMODRAFT_409361"/>
</dbReference>
<dbReference type="PANTHER" id="PTHR31517:SF84">
    <property type="entry name" value="PEROXIDASE"/>
    <property type="match status" value="1"/>
</dbReference>
<dbReference type="SUPFAM" id="SSF48113">
    <property type="entry name" value="Heme-dependent peroxidases"/>
    <property type="match status" value="1"/>
</dbReference>
<dbReference type="GO" id="GO:0006979">
    <property type="term" value="P:response to oxidative stress"/>
    <property type="evidence" value="ECO:0007669"/>
    <property type="project" value="UniProtKB-UniRule"/>
</dbReference>
<dbReference type="Gene3D" id="1.10.420.10">
    <property type="entry name" value="Peroxidase, domain 2"/>
    <property type="match status" value="1"/>
</dbReference>
<protein>
    <recommendedName>
        <fullName evidence="3 17">Peroxidase</fullName>
        <ecNumber evidence="3 17">1.11.1.7</ecNumber>
    </recommendedName>
</protein>
<dbReference type="STRING" id="88036.D8RB73"/>
<evidence type="ECO:0000256" key="15">
    <source>
        <dbReference type="PIRSR" id="PIRSR600823-4"/>
    </source>
</evidence>
<keyword evidence="8 17" id="KW-0560">Oxidoreductase</keyword>
<feature type="binding site" description="axial binding residue" evidence="14">
    <location>
        <position position="167"/>
    </location>
    <ligand>
        <name>heme b</name>
        <dbReference type="ChEBI" id="CHEBI:60344"/>
    </ligand>
    <ligandPart>
        <name>Fe</name>
        <dbReference type="ChEBI" id="CHEBI:18248"/>
    </ligandPart>
</feature>
<evidence type="ECO:0000256" key="1">
    <source>
        <dbReference type="ARBA" id="ARBA00000189"/>
    </source>
</evidence>
<dbReference type="InterPro" id="IPR010255">
    <property type="entry name" value="Haem_peroxidase_sf"/>
</dbReference>
<comment type="similarity">
    <text evidence="2">Belongs to the peroxidase family. Ascorbate peroxidase subfamily.</text>
</comment>
<reference evidence="19 20" key="1">
    <citation type="journal article" date="2011" name="Science">
        <title>The Selaginella genome identifies genetic changes associated with the evolution of vascular plants.</title>
        <authorList>
            <person name="Banks J.A."/>
            <person name="Nishiyama T."/>
            <person name="Hasebe M."/>
            <person name="Bowman J.L."/>
            <person name="Gribskov M."/>
            <person name="dePamphilis C."/>
            <person name="Albert V.A."/>
            <person name="Aono N."/>
            <person name="Aoyama T."/>
            <person name="Ambrose B.A."/>
            <person name="Ashton N.W."/>
            <person name="Axtell M.J."/>
            <person name="Barker E."/>
            <person name="Barker M.S."/>
            <person name="Bennetzen J.L."/>
            <person name="Bonawitz N.D."/>
            <person name="Chapple C."/>
            <person name="Cheng C."/>
            <person name="Correa L.G."/>
            <person name="Dacre M."/>
            <person name="DeBarry J."/>
            <person name="Dreyer I."/>
            <person name="Elias M."/>
            <person name="Engstrom E.M."/>
            <person name="Estelle M."/>
            <person name="Feng L."/>
            <person name="Finet C."/>
            <person name="Floyd S.K."/>
            <person name="Frommer W.B."/>
            <person name="Fujita T."/>
            <person name="Gramzow L."/>
            <person name="Gutensohn M."/>
            <person name="Harholt J."/>
            <person name="Hattori M."/>
            <person name="Heyl A."/>
            <person name="Hirai T."/>
            <person name="Hiwatashi Y."/>
            <person name="Ishikawa M."/>
            <person name="Iwata M."/>
            <person name="Karol K.G."/>
            <person name="Koehler B."/>
            <person name="Kolukisaoglu U."/>
            <person name="Kubo M."/>
            <person name="Kurata T."/>
            <person name="Lalonde S."/>
            <person name="Li K."/>
            <person name="Li Y."/>
            <person name="Litt A."/>
            <person name="Lyons E."/>
            <person name="Manning G."/>
            <person name="Maruyama T."/>
            <person name="Michael T.P."/>
            <person name="Mikami K."/>
            <person name="Miyazaki S."/>
            <person name="Morinaga S."/>
            <person name="Murata T."/>
            <person name="Mueller-Roeber B."/>
            <person name="Nelson D.R."/>
            <person name="Obara M."/>
            <person name="Oguri Y."/>
            <person name="Olmstead R.G."/>
            <person name="Onodera N."/>
            <person name="Petersen B.L."/>
            <person name="Pils B."/>
            <person name="Prigge M."/>
            <person name="Rensing S.A."/>
            <person name="Riano-Pachon D.M."/>
            <person name="Roberts A.W."/>
            <person name="Sato Y."/>
            <person name="Scheller H.V."/>
            <person name="Schulz B."/>
            <person name="Schulz C."/>
            <person name="Shakirov E.V."/>
            <person name="Shibagaki N."/>
            <person name="Shinohara N."/>
            <person name="Shippen D.E."/>
            <person name="Soerensen I."/>
            <person name="Sotooka R."/>
            <person name="Sugimoto N."/>
            <person name="Sugita M."/>
            <person name="Sumikawa N."/>
            <person name="Tanurdzic M."/>
            <person name="Theissen G."/>
            <person name="Ulvskov P."/>
            <person name="Wakazuki S."/>
            <person name="Weng J.K."/>
            <person name="Willats W.W."/>
            <person name="Wipf D."/>
            <person name="Wolf P.G."/>
            <person name="Yang L."/>
            <person name="Zimmer A.D."/>
            <person name="Zhu Q."/>
            <person name="Mitros T."/>
            <person name="Hellsten U."/>
            <person name="Loque D."/>
            <person name="Otillar R."/>
            <person name="Salamov A."/>
            <person name="Schmutz J."/>
            <person name="Shapiro H."/>
            <person name="Lindquist E."/>
            <person name="Lucas S."/>
            <person name="Rokhsar D."/>
            <person name="Grigoriev I.V."/>
        </authorList>
    </citation>
    <scope>NUCLEOTIDE SEQUENCE [LARGE SCALE GENOMIC DNA]</scope>
</reference>
<evidence type="ECO:0000256" key="7">
    <source>
        <dbReference type="ARBA" id="ARBA00022837"/>
    </source>
</evidence>
<sequence>MAYNYYSKSCPLAEQVIYQTMVIAKQLHAGITSDVTRLAFHDAFVEGCDASALIKSTPGNLAEMNASVNKFLEGFELIDAAKFQLEILCPNTVSCADIIQFAARDGVRLDGGPFYALPGGRLDGRVSKASRATQFLPLPTMNVSELKANFAAKNFTLEELATLSGAHTIGEAHCSSFKDRLYNFTGNGDQDPSLDPTYARELKAKCPQSATSDDTVPMESEPSTSKVNTVYYRDILRSKSIFTSDQTLVNDPITRATVVQFANSTEIFFQKFAAAMLKMSLLEVNKPGGEIRYHCGSIN</sequence>
<dbReference type="GO" id="GO:0004601">
    <property type="term" value="F:peroxidase activity"/>
    <property type="evidence" value="ECO:0000318"/>
    <property type="project" value="GO_Central"/>
</dbReference>
<evidence type="ECO:0000256" key="4">
    <source>
        <dbReference type="ARBA" id="ARBA00022559"/>
    </source>
</evidence>
<dbReference type="PRINTS" id="PR00461">
    <property type="entry name" value="PLPEROXIDASE"/>
</dbReference>
<feature type="binding site" evidence="14">
    <location>
        <position position="47"/>
    </location>
    <ligand>
        <name>Ca(2+)</name>
        <dbReference type="ChEBI" id="CHEBI:29108"/>
        <label>1</label>
    </ligand>
</feature>
<keyword evidence="10 16" id="KW-1015">Disulfide bond</keyword>
<dbReference type="InterPro" id="IPR019793">
    <property type="entry name" value="Peroxidases_heam-ligand_BS"/>
</dbReference>
<dbReference type="PRINTS" id="PR00458">
    <property type="entry name" value="PEROXIDASE"/>
</dbReference>
<dbReference type="InterPro" id="IPR033905">
    <property type="entry name" value="Secretory_peroxidase"/>
</dbReference>
<dbReference type="GO" id="GO:0006950">
    <property type="term" value="P:response to stress"/>
    <property type="evidence" value="ECO:0000318"/>
    <property type="project" value="GO_Central"/>
</dbReference>
<dbReference type="PANTHER" id="PTHR31517">
    <property type="match status" value="1"/>
</dbReference>
<dbReference type="KEGG" id="smo:SELMODRAFT_409361"/>
<evidence type="ECO:0000259" key="18">
    <source>
        <dbReference type="PROSITE" id="PS50873"/>
    </source>
</evidence>
<dbReference type="PROSITE" id="PS00435">
    <property type="entry name" value="PEROXIDASE_1"/>
    <property type="match status" value="1"/>
</dbReference>
<dbReference type="InterPro" id="IPR002016">
    <property type="entry name" value="Haem_peroxidase"/>
</dbReference>
<evidence type="ECO:0000313" key="19">
    <source>
        <dbReference type="EMBL" id="EFJ30443.1"/>
    </source>
</evidence>
<evidence type="ECO:0000256" key="16">
    <source>
        <dbReference type="PIRSR" id="PIRSR600823-5"/>
    </source>
</evidence>
<organism evidence="20">
    <name type="scientific">Selaginella moellendorffii</name>
    <name type="common">Spikemoss</name>
    <dbReference type="NCBI Taxonomy" id="88036"/>
    <lineage>
        <taxon>Eukaryota</taxon>
        <taxon>Viridiplantae</taxon>
        <taxon>Streptophyta</taxon>
        <taxon>Embryophyta</taxon>
        <taxon>Tracheophyta</taxon>
        <taxon>Lycopodiopsida</taxon>
        <taxon>Selaginellales</taxon>
        <taxon>Selaginellaceae</taxon>
        <taxon>Selaginella</taxon>
    </lineage>
</organism>
<feature type="binding site" evidence="14">
    <location>
        <position position="45"/>
    </location>
    <ligand>
        <name>Ca(2+)</name>
        <dbReference type="ChEBI" id="CHEBI:29108"/>
        <label>1</label>
    </ligand>
</feature>
<dbReference type="CDD" id="cd00693">
    <property type="entry name" value="secretory_peroxidase"/>
    <property type="match status" value="1"/>
</dbReference>
<comment type="subcellular location">
    <subcellularLocation>
        <location evidence="17">Secreted</location>
    </subcellularLocation>
</comment>
<evidence type="ECO:0000256" key="9">
    <source>
        <dbReference type="ARBA" id="ARBA00023004"/>
    </source>
</evidence>
<comment type="catalytic activity">
    <reaction evidence="1 17">
        <text>2 a phenolic donor + H2O2 = 2 a phenolic radical donor + 2 H2O</text>
        <dbReference type="Rhea" id="RHEA:56136"/>
        <dbReference type="ChEBI" id="CHEBI:15377"/>
        <dbReference type="ChEBI" id="CHEBI:16240"/>
        <dbReference type="ChEBI" id="CHEBI:139520"/>
        <dbReference type="ChEBI" id="CHEBI:139521"/>
        <dbReference type="EC" id="1.11.1.7"/>
    </reaction>
</comment>
<keyword evidence="6 14" id="KW-0479">Metal-binding</keyword>
<evidence type="ECO:0000256" key="12">
    <source>
        <dbReference type="PIRSR" id="PIRSR600823-1"/>
    </source>
</evidence>
<dbReference type="AlphaFoldDB" id="D8RB73"/>
<evidence type="ECO:0000256" key="11">
    <source>
        <dbReference type="ARBA" id="ARBA00023180"/>
    </source>
</evidence>
<dbReference type="GO" id="GO:0009505">
    <property type="term" value="C:plant-type cell wall"/>
    <property type="evidence" value="ECO:0000318"/>
    <property type="project" value="GO_Central"/>
</dbReference>
<evidence type="ECO:0000256" key="3">
    <source>
        <dbReference type="ARBA" id="ARBA00012313"/>
    </source>
</evidence>
<comment type="cofactor">
    <cofactor evidence="14 17">
        <name>Ca(2+)</name>
        <dbReference type="ChEBI" id="CHEBI:29108"/>
    </cofactor>
    <text evidence="14 17">Binds 2 calcium ions per subunit.</text>
</comment>
<keyword evidence="17" id="KW-0964">Secreted</keyword>
<keyword evidence="4 17" id="KW-0575">Peroxidase</keyword>
<keyword evidence="11" id="KW-0325">Glycoprotein</keyword>
<evidence type="ECO:0000256" key="14">
    <source>
        <dbReference type="PIRSR" id="PIRSR600823-3"/>
    </source>
</evidence>